<comment type="caution">
    <text evidence="1">The sequence shown here is derived from an EMBL/GenBank/DDBJ whole genome shotgun (WGS) entry which is preliminary data.</text>
</comment>
<accession>A0AAV1ZHM6</accession>
<dbReference type="AlphaFoldDB" id="A0AAV1ZHM6"/>
<protein>
    <submittedName>
        <fullName evidence="1">Uncharacterized protein</fullName>
    </submittedName>
</protein>
<evidence type="ECO:0000313" key="2">
    <source>
        <dbReference type="Proteomes" id="UP001497382"/>
    </source>
</evidence>
<reference evidence="1 2" key="1">
    <citation type="submission" date="2024-04" db="EMBL/GenBank/DDBJ databases">
        <authorList>
            <person name="Rising A."/>
            <person name="Reimegard J."/>
            <person name="Sonavane S."/>
            <person name="Akerstrom W."/>
            <person name="Nylinder S."/>
            <person name="Hedman E."/>
            <person name="Kallberg Y."/>
        </authorList>
    </citation>
    <scope>NUCLEOTIDE SEQUENCE [LARGE SCALE GENOMIC DNA]</scope>
</reference>
<dbReference type="EMBL" id="CAXIEN010000049">
    <property type="protein sequence ID" value="CAL1270589.1"/>
    <property type="molecule type" value="Genomic_DNA"/>
</dbReference>
<gene>
    <name evidence="1" type="ORF">LARSCL_LOCUS5379</name>
</gene>
<evidence type="ECO:0000313" key="1">
    <source>
        <dbReference type="EMBL" id="CAL1270589.1"/>
    </source>
</evidence>
<dbReference type="Proteomes" id="UP001497382">
    <property type="component" value="Unassembled WGS sequence"/>
</dbReference>
<proteinExistence type="predicted"/>
<keyword evidence="2" id="KW-1185">Reference proteome</keyword>
<organism evidence="1 2">
    <name type="scientific">Larinioides sclopetarius</name>
    <dbReference type="NCBI Taxonomy" id="280406"/>
    <lineage>
        <taxon>Eukaryota</taxon>
        <taxon>Metazoa</taxon>
        <taxon>Ecdysozoa</taxon>
        <taxon>Arthropoda</taxon>
        <taxon>Chelicerata</taxon>
        <taxon>Arachnida</taxon>
        <taxon>Araneae</taxon>
        <taxon>Araneomorphae</taxon>
        <taxon>Entelegynae</taxon>
        <taxon>Araneoidea</taxon>
        <taxon>Araneidae</taxon>
        <taxon>Larinioides</taxon>
    </lineage>
</organism>
<name>A0AAV1ZHM6_9ARAC</name>
<sequence>MLQPIYQPSEVEIAEVWFQCYKMKVLAHSNSTGWEDFSSTNAMLFLSLILFIK</sequence>